<organism evidence="17 18">
    <name type="scientific">Kalanchoe fedtschenkoi</name>
    <name type="common">Lavender scallops</name>
    <name type="synonym">South American air plant</name>
    <dbReference type="NCBI Taxonomy" id="63787"/>
    <lineage>
        <taxon>Eukaryota</taxon>
        <taxon>Viridiplantae</taxon>
        <taxon>Streptophyta</taxon>
        <taxon>Embryophyta</taxon>
        <taxon>Tracheophyta</taxon>
        <taxon>Spermatophyta</taxon>
        <taxon>Magnoliopsida</taxon>
        <taxon>eudicotyledons</taxon>
        <taxon>Gunneridae</taxon>
        <taxon>Pentapetalae</taxon>
        <taxon>Saxifragales</taxon>
        <taxon>Crassulaceae</taxon>
        <taxon>Kalanchoe</taxon>
    </lineage>
</organism>
<keyword evidence="7" id="KW-0677">Repeat</keyword>
<dbReference type="Gramene" id="Kaladp0033s0167.1.v1.1">
    <property type="protein sequence ID" value="Kaladp0033s0167.1.v1.1.CDS.1"/>
    <property type="gene ID" value="Kaladp0033s0167.v1.1"/>
</dbReference>
<evidence type="ECO:0000256" key="4">
    <source>
        <dbReference type="ARBA" id="ARBA00022581"/>
    </source>
</evidence>
<evidence type="ECO:0000256" key="6">
    <source>
        <dbReference type="ARBA" id="ARBA00022734"/>
    </source>
</evidence>
<dbReference type="PANTHER" id="PTHR32080">
    <property type="entry name" value="ANTIFUNGAL PROTEIN GINKBILOBIN-2-LIKE"/>
    <property type="match status" value="1"/>
</dbReference>
<dbReference type="GO" id="GO:0005886">
    <property type="term" value="C:plasma membrane"/>
    <property type="evidence" value="ECO:0007669"/>
    <property type="project" value="UniProtKB-SubCell"/>
</dbReference>
<dbReference type="GO" id="GO:0005537">
    <property type="term" value="F:D-mannose binding"/>
    <property type="evidence" value="ECO:0007669"/>
    <property type="project" value="UniProtKB-KW"/>
</dbReference>
<dbReference type="GO" id="GO:0009506">
    <property type="term" value="C:plasmodesma"/>
    <property type="evidence" value="ECO:0007669"/>
    <property type="project" value="UniProtKB-SubCell"/>
</dbReference>
<keyword evidence="2" id="KW-0929">Antimicrobial</keyword>
<dbReference type="GO" id="GO:0050832">
    <property type="term" value="P:defense response to fungus"/>
    <property type="evidence" value="ECO:0007669"/>
    <property type="project" value="UniProtKB-KW"/>
</dbReference>
<feature type="chain" id="PRO_5029632122" description="Gnk2-homologous domain-containing protein" evidence="15">
    <location>
        <begin position="18"/>
        <end position="128"/>
    </location>
</feature>
<evidence type="ECO:0000256" key="13">
    <source>
        <dbReference type="ARBA" id="ARBA00024184"/>
    </source>
</evidence>
<reference evidence="17" key="1">
    <citation type="submission" date="2021-01" db="UniProtKB">
        <authorList>
            <consortium name="EnsemblPlants"/>
        </authorList>
    </citation>
    <scope>IDENTIFICATION</scope>
</reference>
<keyword evidence="4" id="KW-0945">Host-virus interaction</keyword>
<accession>A0A7N0TDJ5</accession>
<dbReference type="InterPro" id="IPR002902">
    <property type="entry name" value="GNK2"/>
</dbReference>
<keyword evidence="12" id="KW-1015">Disulfide bond</keyword>
<evidence type="ECO:0000256" key="3">
    <source>
        <dbReference type="ARBA" id="ARBA00022577"/>
    </source>
</evidence>
<keyword evidence="6" id="KW-0430">Lectin</keyword>
<keyword evidence="10" id="KW-0044">Antibiotic</keyword>
<dbReference type="OMA" id="YLQYEQH"/>
<comment type="similarity">
    <text evidence="14">Belongs to the cysteine-rich repeat secretory protein family. Plasmodesmata-located proteins (PDLD) subfamily.</text>
</comment>
<keyword evidence="8" id="KW-0611">Plant defense</keyword>
<keyword evidence="18" id="KW-1185">Reference proteome</keyword>
<keyword evidence="3" id="KW-0295">Fungicide</keyword>
<keyword evidence="9" id="KW-0965">Cell junction</keyword>
<evidence type="ECO:0000313" key="18">
    <source>
        <dbReference type="Proteomes" id="UP000594263"/>
    </source>
</evidence>
<dbReference type="Pfam" id="PF01657">
    <property type="entry name" value="Stress-antifung"/>
    <property type="match status" value="1"/>
</dbReference>
<evidence type="ECO:0000256" key="2">
    <source>
        <dbReference type="ARBA" id="ARBA00022529"/>
    </source>
</evidence>
<dbReference type="InterPro" id="IPR038408">
    <property type="entry name" value="GNK2_sf"/>
</dbReference>
<comment type="subcellular location">
    <subcellularLocation>
        <location evidence="13">Cell junction</location>
        <location evidence="13">Plasmodesma</location>
    </subcellularLocation>
    <subcellularLocation>
        <location evidence="1">Cell membrane</location>
        <topology evidence="1">Single-pass type I membrane protein</topology>
    </subcellularLocation>
</comment>
<dbReference type="EnsemblPlants" id="Kaladp0033s0167.1.v1.1">
    <property type="protein sequence ID" value="Kaladp0033s0167.1.v1.1.CDS.1"/>
    <property type="gene ID" value="Kaladp0033s0167.v1.1"/>
</dbReference>
<feature type="domain" description="Gnk2-homologous" evidence="16">
    <location>
        <begin position="21"/>
        <end position="126"/>
    </location>
</feature>
<evidence type="ECO:0000256" key="14">
    <source>
        <dbReference type="ARBA" id="ARBA00038393"/>
    </source>
</evidence>
<evidence type="ECO:0000256" key="11">
    <source>
        <dbReference type="ARBA" id="ARBA00023035"/>
    </source>
</evidence>
<dbReference type="PANTHER" id="PTHR32080:SF54">
    <property type="entry name" value="GNK2-HOMOLOGOUS DOMAIN-CONTAINING PROTEIN"/>
    <property type="match status" value="1"/>
</dbReference>
<dbReference type="PROSITE" id="PS51473">
    <property type="entry name" value="GNK2"/>
    <property type="match status" value="1"/>
</dbReference>
<evidence type="ECO:0000313" key="17">
    <source>
        <dbReference type="EnsemblPlants" id="Kaladp0033s0167.1.v1.1.CDS.1"/>
    </source>
</evidence>
<evidence type="ECO:0000256" key="9">
    <source>
        <dbReference type="ARBA" id="ARBA00022949"/>
    </source>
</evidence>
<dbReference type="GO" id="GO:0031640">
    <property type="term" value="P:killing of cells of another organism"/>
    <property type="evidence" value="ECO:0007669"/>
    <property type="project" value="UniProtKB-KW"/>
</dbReference>
<sequence>MSATIFAMLILVASANARPDTTVALSACNLYSYSNSDPFADSYAYVINDLQNVTPNHDNFNYYTKSPYQNNAVAYGHGKCNAAMSPADCVTCIISARAALEGQCLNSYGGRLVMVDCMLRYEAYQFTD</sequence>
<name>A0A7N0TDJ5_KALFE</name>
<dbReference type="CDD" id="cd23509">
    <property type="entry name" value="Gnk2-like"/>
    <property type="match status" value="1"/>
</dbReference>
<dbReference type="Gene3D" id="3.30.430.20">
    <property type="entry name" value="Gnk2 domain, C-X8-C-X2-C motif"/>
    <property type="match status" value="1"/>
</dbReference>
<dbReference type="Proteomes" id="UP000594263">
    <property type="component" value="Unplaced"/>
</dbReference>
<dbReference type="GO" id="GO:0042742">
    <property type="term" value="P:defense response to bacterium"/>
    <property type="evidence" value="ECO:0007669"/>
    <property type="project" value="UniProtKB-KW"/>
</dbReference>
<keyword evidence="11" id="KW-0465">Mannose-binding</keyword>
<evidence type="ECO:0000256" key="15">
    <source>
        <dbReference type="SAM" id="SignalP"/>
    </source>
</evidence>
<evidence type="ECO:0000256" key="12">
    <source>
        <dbReference type="ARBA" id="ARBA00023157"/>
    </source>
</evidence>
<protein>
    <recommendedName>
        <fullName evidence="16">Gnk2-homologous domain-containing protein</fullName>
    </recommendedName>
</protein>
<feature type="signal peptide" evidence="15">
    <location>
        <begin position="1"/>
        <end position="17"/>
    </location>
</feature>
<evidence type="ECO:0000256" key="7">
    <source>
        <dbReference type="ARBA" id="ARBA00022737"/>
    </source>
</evidence>
<evidence type="ECO:0000256" key="10">
    <source>
        <dbReference type="ARBA" id="ARBA00023022"/>
    </source>
</evidence>
<dbReference type="InterPro" id="IPR051378">
    <property type="entry name" value="Cell2Cell_Antifungal"/>
</dbReference>
<evidence type="ECO:0000259" key="16">
    <source>
        <dbReference type="PROSITE" id="PS51473"/>
    </source>
</evidence>
<dbReference type="AlphaFoldDB" id="A0A7N0TDJ5"/>
<proteinExistence type="inferred from homology"/>
<evidence type="ECO:0000256" key="5">
    <source>
        <dbReference type="ARBA" id="ARBA00022729"/>
    </source>
</evidence>
<evidence type="ECO:0000256" key="1">
    <source>
        <dbReference type="ARBA" id="ARBA00004251"/>
    </source>
</evidence>
<keyword evidence="5 15" id="KW-0732">Signal</keyword>
<evidence type="ECO:0000256" key="8">
    <source>
        <dbReference type="ARBA" id="ARBA00022821"/>
    </source>
</evidence>